<evidence type="ECO:0000256" key="7">
    <source>
        <dbReference type="ARBA" id="ARBA00038947"/>
    </source>
</evidence>
<dbReference type="GO" id="GO:0005739">
    <property type="term" value="C:mitochondrion"/>
    <property type="evidence" value="ECO:0007669"/>
    <property type="project" value="UniProtKB-SubCell"/>
</dbReference>
<evidence type="ECO:0000256" key="4">
    <source>
        <dbReference type="ARBA" id="ARBA00023235"/>
    </source>
</evidence>
<keyword evidence="4" id="KW-0413">Isomerase</keyword>
<evidence type="ECO:0000256" key="1">
    <source>
        <dbReference type="ARBA" id="ARBA00004173"/>
    </source>
</evidence>
<dbReference type="PANTHER" id="PTHR21600">
    <property type="entry name" value="MITOCHONDRIAL RNA PSEUDOURIDINE SYNTHASE"/>
    <property type="match status" value="1"/>
</dbReference>
<comment type="catalytic activity">
    <reaction evidence="5">
        <text>uridine(2819) in 21S rRNA = pseudouridine(2819) in 21S rRNA</text>
        <dbReference type="Rhea" id="RHEA:42556"/>
        <dbReference type="Rhea" id="RHEA-COMP:10113"/>
        <dbReference type="Rhea" id="RHEA-COMP:10114"/>
        <dbReference type="ChEBI" id="CHEBI:65314"/>
        <dbReference type="ChEBI" id="CHEBI:65315"/>
        <dbReference type="EC" id="5.4.99.43"/>
    </reaction>
</comment>
<dbReference type="EC" id="5.4.99.43" evidence="7"/>
<name>A0A166R749_9AGAM</name>
<dbReference type="AlphaFoldDB" id="A0A166R749"/>
<dbReference type="Gene3D" id="3.30.2350.10">
    <property type="entry name" value="Pseudouridine synthase"/>
    <property type="match status" value="1"/>
</dbReference>
<dbReference type="PANTHER" id="PTHR21600:SF81">
    <property type="entry name" value="21S RRNA PSEUDOURIDINE(2819) SYNTHASE"/>
    <property type="match status" value="1"/>
</dbReference>
<dbReference type="InterPro" id="IPR020103">
    <property type="entry name" value="PsdUridine_synth_cat_dom_sf"/>
</dbReference>
<gene>
    <name evidence="13" type="ORF">FIBSPDRAFT_285870</name>
</gene>
<dbReference type="GO" id="GO:0000455">
    <property type="term" value="P:enzyme-directed rRNA pseudouridine synthesis"/>
    <property type="evidence" value="ECO:0007669"/>
    <property type="project" value="TreeGrafter"/>
</dbReference>
<evidence type="ECO:0000256" key="3">
    <source>
        <dbReference type="ARBA" id="ARBA00023128"/>
    </source>
</evidence>
<accession>A0A166R749</accession>
<evidence type="ECO:0000256" key="11">
    <source>
        <dbReference type="ARBA" id="ARBA00042700"/>
    </source>
</evidence>
<keyword evidence="3" id="KW-0496">Mitochondrion</keyword>
<dbReference type="OrthoDB" id="428658at2759"/>
<dbReference type="EMBL" id="KV417506">
    <property type="protein sequence ID" value="KZP27978.1"/>
    <property type="molecule type" value="Genomic_DNA"/>
</dbReference>
<dbReference type="CDD" id="cd02869">
    <property type="entry name" value="PseudoU_synth_RluA_like"/>
    <property type="match status" value="1"/>
</dbReference>
<dbReference type="STRING" id="436010.A0A166R749"/>
<dbReference type="GO" id="GO:0160143">
    <property type="term" value="F:21S rRNA pseudouridine(2819) synthase activity"/>
    <property type="evidence" value="ECO:0007669"/>
    <property type="project" value="UniProtKB-EC"/>
</dbReference>
<evidence type="ECO:0000313" key="13">
    <source>
        <dbReference type="EMBL" id="KZP27978.1"/>
    </source>
</evidence>
<proteinExistence type="inferred from homology"/>
<comment type="similarity">
    <text evidence="2">Belongs to the pseudouridine synthase RluA family.</text>
</comment>
<dbReference type="SUPFAM" id="SSF55120">
    <property type="entry name" value="Pseudouridine synthase"/>
    <property type="match status" value="1"/>
</dbReference>
<protein>
    <recommendedName>
        <fullName evidence="8">21S rRNA pseudouridine(2819) synthase</fullName>
        <ecNumber evidence="7">5.4.99.43</ecNumber>
    </recommendedName>
    <alternativeName>
        <fullName evidence="10">Pseudouridine synthase 5</fullName>
    </alternativeName>
    <alternativeName>
        <fullName evidence="9">Pseudouridylate synthase PUS5</fullName>
    </alternativeName>
    <alternativeName>
        <fullName evidence="11">Uracil hydrolyase PUS5</fullName>
    </alternativeName>
</protein>
<evidence type="ECO:0000256" key="8">
    <source>
        <dbReference type="ARBA" id="ARBA00040626"/>
    </source>
</evidence>
<reference evidence="13 14" key="1">
    <citation type="journal article" date="2016" name="Mol. Biol. Evol.">
        <title>Comparative Genomics of Early-Diverging Mushroom-Forming Fungi Provides Insights into the Origins of Lignocellulose Decay Capabilities.</title>
        <authorList>
            <person name="Nagy L.G."/>
            <person name="Riley R."/>
            <person name="Tritt A."/>
            <person name="Adam C."/>
            <person name="Daum C."/>
            <person name="Floudas D."/>
            <person name="Sun H."/>
            <person name="Yadav J.S."/>
            <person name="Pangilinan J."/>
            <person name="Larsson K.H."/>
            <person name="Matsuura K."/>
            <person name="Barry K."/>
            <person name="Labutti K."/>
            <person name="Kuo R."/>
            <person name="Ohm R.A."/>
            <person name="Bhattacharya S.S."/>
            <person name="Shirouzu T."/>
            <person name="Yoshinaga Y."/>
            <person name="Martin F.M."/>
            <person name="Grigoriev I.V."/>
            <person name="Hibbett D.S."/>
        </authorList>
    </citation>
    <scope>NUCLEOTIDE SEQUENCE [LARGE SCALE GENOMIC DNA]</scope>
    <source>
        <strain evidence="13 14">CBS 109695</strain>
    </source>
</reference>
<evidence type="ECO:0000256" key="10">
    <source>
        <dbReference type="ARBA" id="ARBA00041978"/>
    </source>
</evidence>
<evidence type="ECO:0000256" key="2">
    <source>
        <dbReference type="ARBA" id="ARBA00010876"/>
    </source>
</evidence>
<keyword evidence="14" id="KW-1185">Reference proteome</keyword>
<organism evidence="13 14">
    <name type="scientific">Athelia psychrophila</name>
    <dbReference type="NCBI Taxonomy" id="1759441"/>
    <lineage>
        <taxon>Eukaryota</taxon>
        <taxon>Fungi</taxon>
        <taxon>Dikarya</taxon>
        <taxon>Basidiomycota</taxon>
        <taxon>Agaricomycotina</taxon>
        <taxon>Agaricomycetes</taxon>
        <taxon>Agaricomycetidae</taxon>
        <taxon>Atheliales</taxon>
        <taxon>Atheliaceae</taxon>
        <taxon>Athelia</taxon>
    </lineage>
</organism>
<evidence type="ECO:0000313" key="14">
    <source>
        <dbReference type="Proteomes" id="UP000076532"/>
    </source>
</evidence>
<sequence>MLPRLSIRPVSRVAWPATTLYADRGVIVLNKPPGLICQTSPSSQDVDPALPKDDFSQLLDDLKGVFDLPKQPYHVHRLDKATTGTLVLAKNDRVARELCGQFENRTVDKTYLALVRGGRKSFAETSGEIREPLDFADGYVSLGSTAKAKFAATDWELVGSSPKAPLSLLRLKLRTGLKHQLRVHLSHCLHTPILGDTVYTKSLIHQQIRAATTVPHNRLFLHASNISFHRYNKTGAKKRFLLGVTSPMPRDFLRICMDAGLGPFLDKKEVEGGLFADGEPVDNLPDVEGTWMT</sequence>
<evidence type="ECO:0000256" key="5">
    <source>
        <dbReference type="ARBA" id="ARBA00036927"/>
    </source>
</evidence>
<dbReference type="InterPro" id="IPR050188">
    <property type="entry name" value="RluA_PseudoU_synthase"/>
</dbReference>
<feature type="domain" description="Pseudouridine synthase RsuA/RluA-like" evidence="12">
    <location>
        <begin position="26"/>
        <end position="187"/>
    </location>
</feature>
<dbReference type="Proteomes" id="UP000076532">
    <property type="component" value="Unassembled WGS sequence"/>
</dbReference>
<comment type="function">
    <text evidence="6">Pseudouridylate synthase responsible for the pseudouridine-2819 formation in mitochondrial 21S rRNA. May modulate the efficiency or the fidelity of the mitochondrial translation machinery.</text>
</comment>
<dbReference type="GO" id="GO:0003723">
    <property type="term" value="F:RNA binding"/>
    <property type="evidence" value="ECO:0007669"/>
    <property type="project" value="InterPro"/>
</dbReference>
<comment type="subcellular location">
    <subcellularLocation>
        <location evidence="1">Mitochondrion</location>
    </subcellularLocation>
</comment>
<dbReference type="Pfam" id="PF00849">
    <property type="entry name" value="PseudoU_synth_2"/>
    <property type="match status" value="1"/>
</dbReference>
<dbReference type="InterPro" id="IPR006145">
    <property type="entry name" value="PsdUridine_synth_RsuA/RluA"/>
</dbReference>
<evidence type="ECO:0000256" key="6">
    <source>
        <dbReference type="ARBA" id="ARBA00037513"/>
    </source>
</evidence>
<evidence type="ECO:0000256" key="9">
    <source>
        <dbReference type="ARBA" id="ARBA00041561"/>
    </source>
</evidence>
<evidence type="ECO:0000259" key="12">
    <source>
        <dbReference type="Pfam" id="PF00849"/>
    </source>
</evidence>